<dbReference type="SUPFAM" id="SSF161008">
    <property type="entry name" value="Viral glycoprotein ectodomain-like"/>
    <property type="match status" value="1"/>
</dbReference>
<name>A0A140D8K3_9RHAB</name>
<dbReference type="Proteomes" id="UP000145072">
    <property type="component" value="Segment"/>
</dbReference>
<comment type="subcellular location">
    <subcellularLocation>
        <location evidence="1">Virion membrane</location>
        <topology evidence="1">Single-pass type I membrane protein</topology>
    </subcellularLocation>
</comment>
<organism evidence="12 13">
    <name type="scientific">Drosophila affinis sigmavirus</name>
    <dbReference type="NCBI Taxonomy" id="1308859"/>
    <lineage>
        <taxon>Viruses</taxon>
        <taxon>Riboviria</taxon>
        <taxon>Orthornavirae</taxon>
        <taxon>Negarnaviricota</taxon>
        <taxon>Haploviricotina</taxon>
        <taxon>Monjiviricetes</taxon>
        <taxon>Mononegavirales</taxon>
        <taxon>Rhabdoviridae</taxon>
        <taxon>Alpharhabdovirinae</taxon>
        <taxon>Sigmavirus</taxon>
        <taxon>Sigmavirus affinis</taxon>
    </lineage>
</organism>
<proteinExistence type="predicted"/>
<keyword evidence="6 9" id="KW-1133">Transmembrane helix</keyword>
<evidence type="ECO:0000313" key="12">
    <source>
        <dbReference type="EMBL" id="AMK09227.1"/>
    </source>
</evidence>
<keyword evidence="8" id="KW-0325">Glycoprotein</keyword>
<dbReference type="Gene3D" id="6.10.140.740">
    <property type="match status" value="1"/>
</dbReference>
<protein>
    <submittedName>
        <fullName evidence="12">Glycoprotein</fullName>
    </submittedName>
</protein>
<feature type="transmembrane region" description="Helical" evidence="9">
    <location>
        <begin position="521"/>
        <end position="541"/>
    </location>
</feature>
<dbReference type="OrthoDB" id="21147at10239"/>
<reference evidence="12 13" key="1">
    <citation type="journal article" date="2016" name="Virus Evol.">
        <title>The evolution, diversity and host associations of rhabdoviruses.</title>
        <authorList>
            <person name="Longdon B."/>
            <person name="Murray G.G.R."/>
            <person name="Palmer W.J."/>
            <person name="Day J.P."/>
            <person name="Parker D.J."/>
            <person name="Welch J.J."/>
            <person name="Obbard D.J."/>
            <person name="Jiggins F.M."/>
        </authorList>
    </citation>
    <scope>NUCLEOTIDE SEQUENCE [LARGE SCALE GENOMIC DNA]</scope>
    <source>
        <strain evidence="12">10</strain>
    </source>
</reference>
<dbReference type="InterPro" id="IPR001903">
    <property type="entry name" value="Rhabdo_glycop_FD"/>
</dbReference>
<keyword evidence="7 9" id="KW-0472">Membrane</keyword>
<gene>
    <name evidence="12" type="primary">G</name>
</gene>
<dbReference type="GO" id="GO:0019031">
    <property type="term" value="C:viral envelope"/>
    <property type="evidence" value="ECO:0007669"/>
    <property type="project" value="UniProtKB-KW"/>
</dbReference>
<dbReference type="GeneID" id="37616318"/>
<evidence type="ECO:0000256" key="3">
    <source>
        <dbReference type="ARBA" id="ARBA00022729"/>
    </source>
</evidence>
<dbReference type="InterPro" id="IPR055447">
    <property type="entry name" value="Rhabdo_glycop_CD"/>
</dbReference>
<dbReference type="RefSeq" id="YP_009505484.1">
    <property type="nucleotide sequence ID" value="NC_038278.1"/>
</dbReference>
<evidence type="ECO:0000259" key="11">
    <source>
        <dbReference type="Pfam" id="PF24833"/>
    </source>
</evidence>
<evidence type="ECO:0000313" key="13">
    <source>
        <dbReference type="Proteomes" id="UP000145072"/>
    </source>
</evidence>
<evidence type="ECO:0000256" key="5">
    <source>
        <dbReference type="ARBA" id="ARBA00022879"/>
    </source>
</evidence>
<dbReference type="GO" id="GO:0055036">
    <property type="term" value="C:virion membrane"/>
    <property type="evidence" value="ECO:0007669"/>
    <property type="project" value="UniProtKB-SubCell"/>
</dbReference>
<sequence>MNPRHISFNPLPRCPWFLVLSLILVLSLGSPELNPGGYIPLKHHVKDMRDQKKSSNIFLVFPVYDECKWAPVDHKTLRCPIGSQTFPGLDNPKTFKVPVSRPYYQESGTIPGHLCTKYKLTTICDSNWAAVEEVTHTTHLQDIKLSECLAKVNARASGSDPEFLEHPIKQCTWTKTETSTIERVVVEPHPVIYDPYRGKYVDPIFPGGSYFGPGTITNSKSKAWIPAMSDKPEACKHEQSINSIVYIPNTSDHSAVNFKEHGKIWTDITREKSFTDACRMTFCDKEGVRFPDGELFFIGKATYIEGQFILMINSLPICAEETIVKLQDPFEEGHFSSSLGMAQIFLMKCHETISKLRNRDPVSQVDISYLSQSYPGHGLAYKWYEGTLTSCLVNYVIGALVDKNKKIVLGHGGTKSHVAGGYIYRDWSDSPVPGTLIGPNGILNISGTLEIPFDNMFREFIHSELTQETGYHNVSHHELKPIIDSLPDDIDWHEHPNNSIIPSDKPGIIGYVKGSWHTWQMYLYIWGLLMIIGGVIYIFVAYPGVWEFFKITFLCLFGWIYYVPKLFCLCCCKITSVITDRTKREGRRHESNHYQTDNERGLNIPLQQVPISTNRALMRVPNFH</sequence>
<accession>A0A140D8K3</accession>
<feature type="domain" description="Spike glycoprotein G central" evidence="11">
    <location>
        <begin position="318"/>
        <end position="441"/>
    </location>
</feature>
<dbReference type="EMBL" id="KR822811">
    <property type="protein sequence ID" value="AMK09227.1"/>
    <property type="molecule type" value="Viral_cRNA"/>
</dbReference>
<evidence type="ECO:0000256" key="8">
    <source>
        <dbReference type="ARBA" id="ARBA00023180"/>
    </source>
</evidence>
<evidence type="ECO:0000256" key="9">
    <source>
        <dbReference type="SAM" id="Phobius"/>
    </source>
</evidence>
<evidence type="ECO:0000256" key="1">
    <source>
        <dbReference type="ARBA" id="ARBA00004563"/>
    </source>
</evidence>
<evidence type="ECO:0000256" key="6">
    <source>
        <dbReference type="ARBA" id="ARBA00022989"/>
    </source>
</evidence>
<evidence type="ECO:0000256" key="4">
    <source>
        <dbReference type="ARBA" id="ARBA00022844"/>
    </source>
</evidence>
<evidence type="ECO:0000256" key="2">
    <source>
        <dbReference type="ARBA" id="ARBA00022692"/>
    </source>
</evidence>
<dbReference type="Pfam" id="PF00974">
    <property type="entry name" value="Rhabdo_glycop_FD"/>
    <property type="match status" value="1"/>
</dbReference>
<dbReference type="KEGG" id="vg:37616318"/>
<evidence type="ECO:0000256" key="7">
    <source>
        <dbReference type="ARBA" id="ARBA00023136"/>
    </source>
</evidence>
<keyword evidence="5" id="KW-0261">Viral envelope protein</keyword>
<keyword evidence="2 9" id="KW-0812">Transmembrane</keyword>
<feature type="domain" description="Spike glycoprotein fusion" evidence="10">
    <location>
        <begin position="110"/>
        <end position="208"/>
    </location>
</feature>
<evidence type="ECO:0000259" key="10">
    <source>
        <dbReference type="Pfam" id="PF00974"/>
    </source>
</evidence>
<dbReference type="Gene3D" id="2.30.29.130">
    <property type="match status" value="1"/>
</dbReference>
<dbReference type="Pfam" id="PF24833">
    <property type="entry name" value="Rhabdo_glycop_CD"/>
    <property type="match status" value="1"/>
</dbReference>
<keyword evidence="13" id="KW-1185">Reference proteome</keyword>
<keyword evidence="3" id="KW-0732">Signal</keyword>
<keyword evidence="4" id="KW-0946">Virion</keyword>